<evidence type="ECO:0000256" key="1">
    <source>
        <dbReference type="SAM" id="SignalP"/>
    </source>
</evidence>
<protein>
    <recommendedName>
        <fullName evidence="4">Helix-hairpin-helix motif-containing protein</fullName>
    </recommendedName>
</protein>
<dbReference type="eggNOG" id="COG1555">
    <property type="taxonomic scope" value="Bacteria"/>
</dbReference>
<evidence type="ECO:0000313" key="2">
    <source>
        <dbReference type="EMBL" id="KGN78460.1"/>
    </source>
</evidence>
<proteinExistence type="predicted"/>
<organism evidence="2 3">
    <name type="scientific">Porphyromonas cangingivalis</name>
    <dbReference type="NCBI Taxonomy" id="36874"/>
    <lineage>
        <taxon>Bacteria</taxon>
        <taxon>Pseudomonadati</taxon>
        <taxon>Bacteroidota</taxon>
        <taxon>Bacteroidia</taxon>
        <taxon>Bacteroidales</taxon>
        <taxon>Porphyromonadaceae</taxon>
        <taxon>Porphyromonas</taxon>
    </lineage>
</organism>
<feature type="signal peptide" evidence="1">
    <location>
        <begin position="1"/>
        <end position="24"/>
    </location>
</feature>
<name>A0A0A2ELU8_PORCN</name>
<dbReference type="OrthoDB" id="9766750at2"/>
<dbReference type="SUPFAM" id="SSF47781">
    <property type="entry name" value="RuvA domain 2-like"/>
    <property type="match status" value="1"/>
</dbReference>
<feature type="chain" id="PRO_5001986970" description="Helix-hairpin-helix motif-containing protein" evidence="1">
    <location>
        <begin position="25"/>
        <end position="634"/>
    </location>
</feature>
<dbReference type="Proteomes" id="UP000030125">
    <property type="component" value="Unassembled WGS sequence"/>
</dbReference>
<evidence type="ECO:0008006" key="4">
    <source>
        <dbReference type="Google" id="ProtNLM"/>
    </source>
</evidence>
<comment type="caution">
    <text evidence="2">The sequence shown here is derived from an EMBL/GenBank/DDBJ whole genome shotgun (WGS) entry which is preliminary data.</text>
</comment>
<gene>
    <name evidence="2" type="ORF">HQ35_09515</name>
</gene>
<reference evidence="2 3" key="1">
    <citation type="submission" date="2014-08" db="EMBL/GenBank/DDBJ databases">
        <title>Porphyromonas cangingivalis strain:COT-109_OH1386 Genome sequencing.</title>
        <authorList>
            <person name="Wallis C."/>
            <person name="Deusch O."/>
            <person name="O'Flynn C."/>
            <person name="Davis I."/>
            <person name="Jospin G."/>
            <person name="Darling A.E."/>
            <person name="Coil D.A."/>
            <person name="Alexiev A."/>
            <person name="Horsfall A."/>
            <person name="Kirkwood N."/>
            <person name="Harris S."/>
            <person name="Eisen J.A."/>
        </authorList>
    </citation>
    <scope>NUCLEOTIDE SEQUENCE [LARGE SCALE GENOMIC DNA]</scope>
    <source>
        <strain evidence="3">COT-109 OH1386</strain>
    </source>
</reference>
<dbReference type="RefSeq" id="WP_036852745.1">
    <property type="nucleotide sequence ID" value="NZ_JQJD01000060.1"/>
</dbReference>
<dbReference type="EMBL" id="JQJD01000060">
    <property type="protein sequence ID" value="KGN78460.1"/>
    <property type="molecule type" value="Genomic_DNA"/>
</dbReference>
<evidence type="ECO:0000313" key="3">
    <source>
        <dbReference type="Proteomes" id="UP000030125"/>
    </source>
</evidence>
<sequence>MRHTAILLLYTVVAVCLFSLSAKAQEPRREETTELLLRHIDDDEERERVAEVLQPLLDHPLDLNKASSEELSTIPFFDAFFVRNLLLERSRRGGFRSVYDLKQISGAPILYLPLLEPFLTVSPMDEGQRPIPRRGRLHIGTGTDLSKGIKFTDRLAPMIHFESLSERSWSAYLVAERDRGEPAQPLHRGLFDHLSFTLTKAWAGHTDNALDHSLLIGDFRVNTSQGLVMGMSRSYFSHLESRMGTPSFVRSPLRPHHSAREYGFLRGVAGRLSMSETLSLNLFCGYEALDARVEGRQVLTLYRTGMHRTPSEQKHRNTARREVVGSYLSLDREAFHLGLLGVAHRYRGEEGTLIRHNPSGRQEPALTTALDWRVQAGDLLLWGESSLPIRQALATTAGFSLYDDYWGRWTLAGRYLGKDYATPYTSPESRYSNARNEKALSATWHGEVGRGLLGTLYAEYYRSLVPDPRRRSEQGRLFSARLDYRHRDFMAIVRWRSHLTDEDQRHSLRMTLDRTMSSGWTIRFGGQLSFRHLSALSKAVSLRLRYAQEKLRCEGGLHLFDTRDLPLRADAAYMPYSYYIPMLRGAGLRLITKMRLSLSPRTLLHLRYTPTLYFRRPTTPLSPLLDLALSHRLH</sequence>
<dbReference type="STRING" id="36874.HQ34_06830"/>
<keyword evidence="1" id="KW-0732">Signal</keyword>
<accession>A0A0A2ELU8</accession>
<keyword evidence="3" id="KW-1185">Reference proteome</keyword>
<dbReference type="InterPro" id="IPR010994">
    <property type="entry name" value="RuvA_2-like"/>
</dbReference>
<dbReference type="AlphaFoldDB" id="A0A0A2ELU8"/>